<sequence>MTMTPPATADRAASIIADYFRPPILALEALAEPVADAIADELSPGSMSANKLDALVAPFADQLFDTINAPVYGAGFIAALDLLSDSRSHLAWWQGAERRKLILAAQTVNKQRIDYSELEWFRVPLFSGISHVAGPYVDYLCSDEYTITISTPVRVDGAFVGVLAFDLLIDSVERQLTPLLRDLGAHATLVNGVSRVVVSTDAEWATGDVVRGGTIEGHTRVSCDGIALDVLVGNSR</sequence>
<dbReference type="Gene3D" id="3.30.450.20">
    <property type="entry name" value="PAS domain"/>
    <property type="match status" value="1"/>
</dbReference>
<organism evidence="1 2">
    <name type="scientific">Microbacterium mitrae</name>
    <dbReference type="NCBI Taxonomy" id="664640"/>
    <lineage>
        <taxon>Bacteria</taxon>
        <taxon>Bacillati</taxon>
        <taxon>Actinomycetota</taxon>
        <taxon>Actinomycetes</taxon>
        <taxon>Micrococcales</taxon>
        <taxon>Microbacteriaceae</taxon>
        <taxon>Microbacterium</taxon>
    </lineage>
</organism>
<evidence type="ECO:0000313" key="1">
    <source>
        <dbReference type="EMBL" id="TXK04525.1"/>
    </source>
</evidence>
<comment type="caution">
    <text evidence="1">The sequence shown here is derived from an EMBL/GenBank/DDBJ whole genome shotgun (WGS) entry which is preliminary data.</text>
</comment>
<dbReference type="Pfam" id="PF22673">
    <property type="entry name" value="MCP-like_PDC_1"/>
    <property type="match status" value="1"/>
</dbReference>
<accession>A0A5C8HPP8</accession>
<reference evidence="1 2" key="1">
    <citation type="submission" date="2019-08" db="EMBL/GenBank/DDBJ databases">
        <authorList>
            <person name="Dong K."/>
        </authorList>
    </citation>
    <scope>NUCLEOTIDE SEQUENCE [LARGE SCALE GENOMIC DNA]</scope>
    <source>
        <strain evidence="1 2">M4-8</strain>
    </source>
</reference>
<dbReference type="OrthoDB" id="8687362at2"/>
<dbReference type="AlphaFoldDB" id="A0A5C8HPP8"/>
<evidence type="ECO:0008006" key="3">
    <source>
        <dbReference type="Google" id="ProtNLM"/>
    </source>
</evidence>
<proteinExistence type="predicted"/>
<dbReference type="RefSeq" id="WP_147825660.1">
    <property type="nucleotide sequence ID" value="NZ_BAAARG010000002.1"/>
</dbReference>
<keyword evidence="2" id="KW-1185">Reference proteome</keyword>
<gene>
    <name evidence="1" type="ORF">FVP60_07495</name>
</gene>
<evidence type="ECO:0000313" key="2">
    <source>
        <dbReference type="Proteomes" id="UP000321196"/>
    </source>
</evidence>
<name>A0A5C8HPP8_9MICO</name>
<protein>
    <recommendedName>
        <fullName evidence="3">Cache domain-containing protein</fullName>
    </recommendedName>
</protein>
<dbReference type="CDD" id="cd12913">
    <property type="entry name" value="PDC1_MCP_like"/>
    <property type="match status" value="1"/>
</dbReference>
<dbReference type="EMBL" id="VRSW01000002">
    <property type="protein sequence ID" value="TXK04525.1"/>
    <property type="molecule type" value="Genomic_DNA"/>
</dbReference>
<dbReference type="Proteomes" id="UP000321196">
    <property type="component" value="Unassembled WGS sequence"/>
</dbReference>